<keyword evidence="6 9" id="KW-0067">ATP-binding</keyword>
<evidence type="ECO:0000256" key="11">
    <source>
        <dbReference type="SAM" id="MobiDB-lite"/>
    </source>
</evidence>
<evidence type="ECO:0000256" key="5">
    <source>
        <dbReference type="ARBA" id="ARBA00022777"/>
    </source>
</evidence>
<dbReference type="EMBL" id="PQIB02000001">
    <property type="protein sequence ID" value="RLN38586.1"/>
    <property type="molecule type" value="Genomic_DNA"/>
</dbReference>
<evidence type="ECO:0000256" key="3">
    <source>
        <dbReference type="ARBA" id="ARBA00022679"/>
    </source>
</evidence>
<comment type="caution">
    <text evidence="13">The sequence shown here is derived from an EMBL/GenBank/DDBJ whole genome shotgun (WGS) entry which is preliminary data.</text>
</comment>
<organism evidence="13 14">
    <name type="scientific">Panicum miliaceum</name>
    <name type="common">Proso millet</name>
    <name type="synonym">Broomcorn millet</name>
    <dbReference type="NCBI Taxonomy" id="4540"/>
    <lineage>
        <taxon>Eukaryota</taxon>
        <taxon>Viridiplantae</taxon>
        <taxon>Streptophyta</taxon>
        <taxon>Embryophyta</taxon>
        <taxon>Tracheophyta</taxon>
        <taxon>Spermatophyta</taxon>
        <taxon>Magnoliopsida</taxon>
        <taxon>Liliopsida</taxon>
        <taxon>Poales</taxon>
        <taxon>Poaceae</taxon>
        <taxon>PACMAD clade</taxon>
        <taxon>Panicoideae</taxon>
        <taxon>Panicodae</taxon>
        <taxon>Paniceae</taxon>
        <taxon>Panicinae</taxon>
        <taxon>Panicum</taxon>
        <taxon>Panicum sect. Panicum</taxon>
    </lineage>
</organism>
<evidence type="ECO:0000256" key="4">
    <source>
        <dbReference type="ARBA" id="ARBA00022741"/>
    </source>
</evidence>
<dbReference type="InterPro" id="IPR000719">
    <property type="entry name" value="Prot_kinase_dom"/>
</dbReference>
<evidence type="ECO:0000313" key="14">
    <source>
        <dbReference type="Proteomes" id="UP000275267"/>
    </source>
</evidence>
<dbReference type="GO" id="GO:0005524">
    <property type="term" value="F:ATP binding"/>
    <property type="evidence" value="ECO:0007669"/>
    <property type="project" value="UniProtKB-UniRule"/>
</dbReference>
<dbReference type="CDD" id="cd14066">
    <property type="entry name" value="STKc_IRAK"/>
    <property type="match status" value="1"/>
</dbReference>
<evidence type="ECO:0000259" key="12">
    <source>
        <dbReference type="PROSITE" id="PS50011"/>
    </source>
</evidence>
<dbReference type="InterPro" id="IPR011009">
    <property type="entry name" value="Kinase-like_dom_sf"/>
</dbReference>
<keyword evidence="4 9" id="KW-0547">Nucleotide-binding</keyword>
<dbReference type="InterPro" id="IPR001245">
    <property type="entry name" value="Ser-Thr/Tyr_kinase_cat_dom"/>
</dbReference>
<comment type="catalytic activity">
    <reaction evidence="8">
        <text>L-seryl-[protein] + ATP = O-phospho-L-seryl-[protein] + ADP + H(+)</text>
        <dbReference type="Rhea" id="RHEA:17989"/>
        <dbReference type="Rhea" id="RHEA-COMP:9863"/>
        <dbReference type="Rhea" id="RHEA-COMP:11604"/>
        <dbReference type="ChEBI" id="CHEBI:15378"/>
        <dbReference type="ChEBI" id="CHEBI:29999"/>
        <dbReference type="ChEBI" id="CHEBI:30616"/>
        <dbReference type="ChEBI" id="CHEBI:83421"/>
        <dbReference type="ChEBI" id="CHEBI:456216"/>
        <dbReference type="EC" id="2.7.11.1"/>
    </reaction>
</comment>
<keyword evidence="14" id="KW-1185">Reference proteome</keyword>
<accession>A0A3L6TG61</accession>
<sequence length="431" mass="46533">MPPRPWRPVLASATKCCAAEDAAVAPDGLARCRSQQSELSRRLASFRRLSSLANSPASATGAAADKDSGSEAAGEMAGPPQLHSFGLGELRGVTHDFSASFLLGEGGFGAVYKGFVDAGMRPGLAAQPVAVKQLNAEGFQGHREWLAEVIFLGQFRHPHLVRLLGYCCEDEERLLVYEFMPRGSLENHLFRRISATLPWGTRIKVAIGAAKGLAFLHAASTPVIYRDFKASNILLDSDFTAKLSDFGLAKMGPEGEDTHVTTRVMGTHGYAAPEYVQTGHLNVKSDVYSFGVVLLELLTGRRAMEHVRGRSAHAEQHVKLVDWTRSYLSGGSRRLRCIMDQRLAGHYSVKGARAVAQLAVQCTAPQPRDRPRMAAVVEALERLQGLKDMAVSVGLWPSNAPVAGRNAISAKIRAEVKGAGSRRRSASSKLP</sequence>
<dbReference type="InterPro" id="IPR050823">
    <property type="entry name" value="Plant_Ser_Thr_Prot_Kinase"/>
</dbReference>
<feature type="binding site" evidence="9">
    <location>
        <position position="132"/>
    </location>
    <ligand>
        <name>ATP</name>
        <dbReference type="ChEBI" id="CHEBI:30616"/>
    </ligand>
</feature>
<dbReference type="PROSITE" id="PS00108">
    <property type="entry name" value="PROTEIN_KINASE_ST"/>
    <property type="match status" value="1"/>
</dbReference>
<evidence type="ECO:0000256" key="8">
    <source>
        <dbReference type="ARBA" id="ARBA00048679"/>
    </source>
</evidence>
<dbReference type="Pfam" id="PF07714">
    <property type="entry name" value="PK_Tyr_Ser-Thr"/>
    <property type="match status" value="1"/>
</dbReference>
<dbReference type="GO" id="GO:0004674">
    <property type="term" value="F:protein serine/threonine kinase activity"/>
    <property type="evidence" value="ECO:0007669"/>
    <property type="project" value="UniProtKB-KW"/>
</dbReference>
<dbReference type="AlphaFoldDB" id="A0A3L6TG61"/>
<comment type="similarity">
    <text evidence="10">Belongs to the protein kinase superfamily.</text>
</comment>
<dbReference type="FunFam" id="1.10.510.10:FF:000095">
    <property type="entry name" value="protein STRUBBELIG-RECEPTOR FAMILY 8"/>
    <property type="match status" value="1"/>
</dbReference>
<evidence type="ECO:0000256" key="7">
    <source>
        <dbReference type="ARBA" id="ARBA00047899"/>
    </source>
</evidence>
<dbReference type="SUPFAM" id="SSF56112">
    <property type="entry name" value="Protein kinase-like (PK-like)"/>
    <property type="match status" value="1"/>
</dbReference>
<evidence type="ECO:0000256" key="9">
    <source>
        <dbReference type="PROSITE-ProRule" id="PRU10141"/>
    </source>
</evidence>
<protein>
    <recommendedName>
        <fullName evidence="1">non-specific serine/threonine protein kinase</fullName>
        <ecNumber evidence="1">2.7.11.1</ecNumber>
    </recommendedName>
</protein>
<feature type="region of interest" description="Disordered" evidence="11">
    <location>
        <begin position="57"/>
        <end position="78"/>
    </location>
</feature>
<dbReference type="STRING" id="4540.A0A3L6TG61"/>
<dbReference type="PROSITE" id="PS00107">
    <property type="entry name" value="PROTEIN_KINASE_ATP"/>
    <property type="match status" value="1"/>
</dbReference>
<evidence type="ECO:0000313" key="13">
    <source>
        <dbReference type="EMBL" id="RLN38586.1"/>
    </source>
</evidence>
<gene>
    <name evidence="13" type="ORF">C2845_PM01G15970</name>
</gene>
<keyword evidence="2 10" id="KW-0723">Serine/threonine-protein kinase</keyword>
<dbReference type="FunFam" id="3.30.200.20:FF:000228">
    <property type="entry name" value="Serine/threonine-protein kinase BIK1"/>
    <property type="match status" value="1"/>
</dbReference>
<evidence type="ECO:0000256" key="10">
    <source>
        <dbReference type="RuleBase" id="RU000304"/>
    </source>
</evidence>
<evidence type="ECO:0000256" key="2">
    <source>
        <dbReference type="ARBA" id="ARBA00022527"/>
    </source>
</evidence>
<dbReference type="InterPro" id="IPR017441">
    <property type="entry name" value="Protein_kinase_ATP_BS"/>
</dbReference>
<reference evidence="14" key="1">
    <citation type="journal article" date="2019" name="Nat. Commun.">
        <title>The genome of broomcorn millet.</title>
        <authorList>
            <person name="Zou C."/>
            <person name="Miki D."/>
            <person name="Li D."/>
            <person name="Tang Q."/>
            <person name="Xiao L."/>
            <person name="Rajput S."/>
            <person name="Deng P."/>
            <person name="Jia W."/>
            <person name="Huang R."/>
            <person name="Zhang M."/>
            <person name="Sun Y."/>
            <person name="Hu J."/>
            <person name="Fu X."/>
            <person name="Schnable P.S."/>
            <person name="Li F."/>
            <person name="Zhang H."/>
            <person name="Feng B."/>
            <person name="Zhu X."/>
            <person name="Liu R."/>
            <person name="Schnable J.C."/>
            <person name="Zhu J.-K."/>
            <person name="Zhang H."/>
        </authorList>
    </citation>
    <scope>NUCLEOTIDE SEQUENCE [LARGE SCALE GENOMIC DNA]</scope>
</reference>
<keyword evidence="3" id="KW-0808">Transferase</keyword>
<dbReference type="OrthoDB" id="4062651at2759"/>
<dbReference type="InterPro" id="IPR008271">
    <property type="entry name" value="Ser/Thr_kinase_AS"/>
</dbReference>
<dbReference type="Gene3D" id="1.10.510.10">
    <property type="entry name" value="Transferase(Phosphotransferase) domain 1"/>
    <property type="match status" value="1"/>
</dbReference>
<keyword evidence="5 13" id="KW-0418">Kinase</keyword>
<proteinExistence type="inferred from homology"/>
<dbReference type="PANTHER" id="PTHR45621">
    <property type="entry name" value="OS01G0588500 PROTEIN-RELATED"/>
    <property type="match status" value="1"/>
</dbReference>
<feature type="domain" description="Protein kinase" evidence="12">
    <location>
        <begin position="97"/>
        <end position="383"/>
    </location>
</feature>
<name>A0A3L6TG61_PANMI</name>
<dbReference type="Proteomes" id="UP000275267">
    <property type="component" value="Unassembled WGS sequence"/>
</dbReference>
<dbReference type="Gene3D" id="3.30.200.20">
    <property type="entry name" value="Phosphorylase Kinase, domain 1"/>
    <property type="match status" value="1"/>
</dbReference>
<comment type="catalytic activity">
    <reaction evidence="7">
        <text>L-threonyl-[protein] + ATP = O-phospho-L-threonyl-[protein] + ADP + H(+)</text>
        <dbReference type="Rhea" id="RHEA:46608"/>
        <dbReference type="Rhea" id="RHEA-COMP:11060"/>
        <dbReference type="Rhea" id="RHEA-COMP:11605"/>
        <dbReference type="ChEBI" id="CHEBI:15378"/>
        <dbReference type="ChEBI" id="CHEBI:30013"/>
        <dbReference type="ChEBI" id="CHEBI:30616"/>
        <dbReference type="ChEBI" id="CHEBI:61977"/>
        <dbReference type="ChEBI" id="CHEBI:456216"/>
        <dbReference type="EC" id="2.7.11.1"/>
    </reaction>
</comment>
<dbReference type="EC" id="2.7.11.1" evidence="1"/>
<evidence type="ECO:0000256" key="1">
    <source>
        <dbReference type="ARBA" id="ARBA00012513"/>
    </source>
</evidence>
<dbReference type="PROSITE" id="PS50011">
    <property type="entry name" value="PROTEIN_KINASE_DOM"/>
    <property type="match status" value="1"/>
</dbReference>
<evidence type="ECO:0000256" key="6">
    <source>
        <dbReference type="ARBA" id="ARBA00022840"/>
    </source>
</evidence>